<dbReference type="Gene3D" id="1.20.5.1500">
    <property type="match status" value="1"/>
</dbReference>
<comment type="similarity">
    <text evidence="1">Belongs to the nucleosome assembly protein (NAP) family.</text>
</comment>
<evidence type="ECO:0000256" key="2">
    <source>
        <dbReference type="ARBA" id="ARBA00023186"/>
    </source>
</evidence>
<sequence>DEHDELKEKFFEEKAALEAKYQVLYRPLYTKRYEIVNGITEVEGAANETPADAELVAMGTAADTAKVEGILTRIRHLTLFIVSILD</sequence>
<dbReference type="EMBL" id="ASHM01139061">
    <property type="protein sequence ID" value="PNX60912.1"/>
    <property type="molecule type" value="Genomic_DNA"/>
</dbReference>
<dbReference type="GO" id="GO:0000724">
    <property type="term" value="P:double-strand break repair via homologous recombination"/>
    <property type="evidence" value="ECO:0007669"/>
    <property type="project" value="UniProtKB-ARBA"/>
</dbReference>
<dbReference type="GO" id="GO:0005634">
    <property type="term" value="C:nucleus"/>
    <property type="evidence" value="ECO:0007669"/>
    <property type="project" value="InterPro"/>
</dbReference>
<gene>
    <name evidence="3" type="ORF">L195_g060412</name>
</gene>
<comment type="caution">
    <text evidence="3">The sequence shown here is derived from an EMBL/GenBank/DDBJ whole genome shotgun (WGS) entry which is preliminary data.</text>
</comment>
<dbReference type="Pfam" id="PF00956">
    <property type="entry name" value="NAP"/>
    <property type="match status" value="1"/>
</dbReference>
<accession>A0A2K3K3S5</accession>
<dbReference type="GO" id="GO:0006334">
    <property type="term" value="P:nucleosome assembly"/>
    <property type="evidence" value="ECO:0007669"/>
    <property type="project" value="InterPro"/>
</dbReference>
<name>A0A2K3K3S5_TRIPR</name>
<evidence type="ECO:0000256" key="1">
    <source>
        <dbReference type="ARBA" id="ARBA00009947"/>
    </source>
</evidence>
<dbReference type="Proteomes" id="UP000236291">
    <property type="component" value="Unassembled WGS sequence"/>
</dbReference>
<reference evidence="3 4" key="2">
    <citation type="journal article" date="2017" name="Front. Plant Sci.">
        <title>Gene Classification and Mining of Molecular Markers Useful in Red Clover (Trifolium pratense) Breeding.</title>
        <authorList>
            <person name="Istvanek J."/>
            <person name="Dluhosova J."/>
            <person name="Dluhos P."/>
            <person name="Patkova L."/>
            <person name="Nedelnik J."/>
            <person name="Repkova J."/>
        </authorList>
    </citation>
    <scope>NUCLEOTIDE SEQUENCE [LARGE SCALE GENOMIC DNA]</scope>
    <source>
        <strain evidence="4">cv. Tatra</strain>
        <tissue evidence="3">Young leaves</tissue>
    </source>
</reference>
<feature type="non-terminal residue" evidence="3">
    <location>
        <position position="1"/>
    </location>
</feature>
<dbReference type="AlphaFoldDB" id="A0A2K3K3S5"/>
<protein>
    <submittedName>
        <fullName evidence="3">Nucleosome assembly 1-like protein</fullName>
    </submittedName>
</protein>
<organism evidence="3 4">
    <name type="scientific">Trifolium pratense</name>
    <name type="common">Red clover</name>
    <dbReference type="NCBI Taxonomy" id="57577"/>
    <lineage>
        <taxon>Eukaryota</taxon>
        <taxon>Viridiplantae</taxon>
        <taxon>Streptophyta</taxon>
        <taxon>Embryophyta</taxon>
        <taxon>Tracheophyta</taxon>
        <taxon>Spermatophyta</taxon>
        <taxon>Magnoliopsida</taxon>
        <taxon>eudicotyledons</taxon>
        <taxon>Gunneridae</taxon>
        <taxon>Pentapetalae</taxon>
        <taxon>rosids</taxon>
        <taxon>fabids</taxon>
        <taxon>Fabales</taxon>
        <taxon>Fabaceae</taxon>
        <taxon>Papilionoideae</taxon>
        <taxon>50 kb inversion clade</taxon>
        <taxon>NPAAA clade</taxon>
        <taxon>Hologalegina</taxon>
        <taxon>IRL clade</taxon>
        <taxon>Trifolieae</taxon>
        <taxon>Trifolium</taxon>
    </lineage>
</organism>
<dbReference type="SUPFAM" id="SSF143113">
    <property type="entry name" value="NAP-like"/>
    <property type="match status" value="1"/>
</dbReference>
<evidence type="ECO:0000313" key="3">
    <source>
        <dbReference type="EMBL" id="PNX60912.1"/>
    </source>
</evidence>
<dbReference type="InterPro" id="IPR037231">
    <property type="entry name" value="NAP-like_sf"/>
</dbReference>
<proteinExistence type="inferred from homology"/>
<dbReference type="InterPro" id="IPR002164">
    <property type="entry name" value="NAP_family"/>
</dbReference>
<evidence type="ECO:0000313" key="4">
    <source>
        <dbReference type="Proteomes" id="UP000236291"/>
    </source>
</evidence>
<reference evidence="3 4" key="1">
    <citation type="journal article" date="2014" name="Am. J. Bot.">
        <title>Genome assembly and annotation for red clover (Trifolium pratense; Fabaceae).</title>
        <authorList>
            <person name="Istvanek J."/>
            <person name="Jaros M."/>
            <person name="Krenek A."/>
            <person name="Repkova J."/>
        </authorList>
    </citation>
    <scope>NUCLEOTIDE SEQUENCE [LARGE SCALE GENOMIC DNA]</scope>
    <source>
        <strain evidence="4">cv. Tatra</strain>
        <tissue evidence="3">Young leaves</tissue>
    </source>
</reference>
<dbReference type="STRING" id="57577.A0A2K3K3S5"/>
<keyword evidence="2" id="KW-0143">Chaperone</keyword>
<dbReference type="GO" id="GO:0042393">
    <property type="term" value="F:histone binding"/>
    <property type="evidence" value="ECO:0007669"/>
    <property type="project" value="UniProtKB-ARBA"/>
</dbReference>